<dbReference type="GeneID" id="28822630"/>
<name>A0A194XKX6_MOLSC</name>
<accession>A0A194XKX6</accession>
<dbReference type="EMBL" id="KQ947409">
    <property type="protein sequence ID" value="KUJ20749.1"/>
    <property type="molecule type" value="Genomic_DNA"/>
</dbReference>
<keyword evidence="3" id="KW-1185">Reference proteome</keyword>
<gene>
    <name evidence="2" type="ORF">LY89DRAFT_666386</name>
</gene>
<evidence type="ECO:0000313" key="2">
    <source>
        <dbReference type="EMBL" id="KUJ20749.1"/>
    </source>
</evidence>
<sequence length="287" mass="32116">MASATGLALEQTIQKQTVLIGKQAELIHKLAALIDHHNMGHLLDFINPADEEITSDSKGNLHKSCGPYSYGPGSDAVKWTGNVFDILPVSIANKSHKAFIFDEETIGFWNRLLDLRRKIKKYKEEHKVEFDLVAECHARINNIDELQLANKGTAATSTERNEHAETLKAAHSRAQLLFDSILKFTYTKRMLNLKLARGIRKAMIQSDLRIAEGTGWIEDLRKSKIAFYGNVDIFDARFQDEEDNVPARWEPLELGESPKFSPKDKPNGAPNGSVQDSNTEGSEKSTA</sequence>
<dbReference type="InParanoid" id="A0A194XKX6"/>
<dbReference type="RefSeq" id="XP_018075104.1">
    <property type="nucleotide sequence ID" value="XM_018212904.1"/>
</dbReference>
<feature type="compositionally biased region" description="Polar residues" evidence="1">
    <location>
        <begin position="270"/>
        <end position="280"/>
    </location>
</feature>
<dbReference type="AlphaFoldDB" id="A0A194XKX6"/>
<proteinExistence type="predicted"/>
<reference evidence="2 3" key="1">
    <citation type="submission" date="2015-10" db="EMBL/GenBank/DDBJ databases">
        <title>Full genome of DAOMC 229536 Phialocephala scopiformis, a fungal endophyte of spruce producing the potent anti-insectan compound rugulosin.</title>
        <authorList>
            <consortium name="DOE Joint Genome Institute"/>
            <person name="Walker A.K."/>
            <person name="Frasz S.L."/>
            <person name="Seifert K.A."/>
            <person name="Miller J.D."/>
            <person name="Mondo S.J."/>
            <person name="Labutti K."/>
            <person name="Lipzen A."/>
            <person name="Dockter R."/>
            <person name="Kennedy M."/>
            <person name="Grigoriev I.V."/>
            <person name="Spatafora J.W."/>
        </authorList>
    </citation>
    <scope>NUCLEOTIDE SEQUENCE [LARGE SCALE GENOMIC DNA]</scope>
    <source>
        <strain evidence="2 3">CBS 120377</strain>
    </source>
</reference>
<evidence type="ECO:0000256" key="1">
    <source>
        <dbReference type="SAM" id="MobiDB-lite"/>
    </source>
</evidence>
<dbReference type="Proteomes" id="UP000070700">
    <property type="component" value="Unassembled WGS sequence"/>
</dbReference>
<protein>
    <submittedName>
        <fullName evidence="2">Uncharacterized protein</fullName>
    </submittedName>
</protein>
<dbReference type="KEGG" id="psco:LY89DRAFT_666386"/>
<feature type="region of interest" description="Disordered" evidence="1">
    <location>
        <begin position="247"/>
        <end position="287"/>
    </location>
</feature>
<evidence type="ECO:0000313" key="3">
    <source>
        <dbReference type="Proteomes" id="UP000070700"/>
    </source>
</evidence>
<organism evidence="2 3">
    <name type="scientific">Mollisia scopiformis</name>
    <name type="common">Conifer needle endophyte fungus</name>
    <name type="synonym">Phialocephala scopiformis</name>
    <dbReference type="NCBI Taxonomy" id="149040"/>
    <lineage>
        <taxon>Eukaryota</taxon>
        <taxon>Fungi</taxon>
        <taxon>Dikarya</taxon>
        <taxon>Ascomycota</taxon>
        <taxon>Pezizomycotina</taxon>
        <taxon>Leotiomycetes</taxon>
        <taxon>Helotiales</taxon>
        <taxon>Mollisiaceae</taxon>
        <taxon>Mollisia</taxon>
    </lineage>
</organism>